<organism evidence="2 3">
    <name type="scientific">Scylla paramamosain</name>
    <name type="common">Mud crab</name>
    <dbReference type="NCBI Taxonomy" id="85552"/>
    <lineage>
        <taxon>Eukaryota</taxon>
        <taxon>Metazoa</taxon>
        <taxon>Ecdysozoa</taxon>
        <taxon>Arthropoda</taxon>
        <taxon>Crustacea</taxon>
        <taxon>Multicrustacea</taxon>
        <taxon>Malacostraca</taxon>
        <taxon>Eumalacostraca</taxon>
        <taxon>Eucarida</taxon>
        <taxon>Decapoda</taxon>
        <taxon>Pleocyemata</taxon>
        <taxon>Brachyura</taxon>
        <taxon>Eubrachyura</taxon>
        <taxon>Portunoidea</taxon>
        <taxon>Portunidae</taxon>
        <taxon>Portuninae</taxon>
        <taxon>Scylla</taxon>
    </lineage>
</organism>
<sequence length="130" mass="14911">MRKGHSSAPPSSWLEWSYLTLHKGLQVWAGLQMTMLVTEPWQEEVTLPRTFRVRETLAEDTEGESVPASLPTTPKSTTTLSSLQRKHNQHDPFSPEVQRIPKSVEDQILTRTGWHLTVFNRLKGFSMEHC</sequence>
<name>A0AAW0SBY3_SCYPA</name>
<accession>A0AAW0SBY3</accession>
<dbReference type="AlphaFoldDB" id="A0AAW0SBY3"/>
<feature type="region of interest" description="Disordered" evidence="1">
    <location>
        <begin position="57"/>
        <end position="99"/>
    </location>
</feature>
<proteinExistence type="predicted"/>
<feature type="compositionally biased region" description="Low complexity" evidence="1">
    <location>
        <begin position="67"/>
        <end position="83"/>
    </location>
</feature>
<keyword evidence="3" id="KW-1185">Reference proteome</keyword>
<evidence type="ECO:0000313" key="3">
    <source>
        <dbReference type="Proteomes" id="UP001487740"/>
    </source>
</evidence>
<dbReference type="EMBL" id="JARAKH010001586">
    <property type="protein sequence ID" value="KAK8372763.1"/>
    <property type="molecule type" value="Genomic_DNA"/>
</dbReference>
<comment type="caution">
    <text evidence="2">The sequence shown here is derived from an EMBL/GenBank/DDBJ whole genome shotgun (WGS) entry which is preliminary data.</text>
</comment>
<protein>
    <submittedName>
        <fullName evidence="2">Uncharacterized protein</fullName>
    </submittedName>
</protein>
<evidence type="ECO:0000256" key="1">
    <source>
        <dbReference type="SAM" id="MobiDB-lite"/>
    </source>
</evidence>
<gene>
    <name evidence="2" type="ORF">O3P69_012426</name>
</gene>
<evidence type="ECO:0000313" key="2">
    <source>
        <dbReference type="EMBL" id="KAK8372763.1"/>
    </source>
</evidence>
<dbReference type="Proteomes" id="UP001487740">
    <property type="component" value="Unassembled WGS sequence"/>
</dbReference>
<reference evidence="2 3" key="1">
    <citation type="submission" date="2023-03" db="EMBL/GenBank/DDBJ databases">
        <title>High-quality genome of Scylla paramamosain provides insights in environmental adaptation.</title>
        <authorList>
            <person name="Zhang L."/>
        </authorList>
    </citation>
    <scope>NUCLEOTIDE SEQUENCE [LARGE SCALE GENOMIC DNA]</scope>
    <source>
        <strain evidence="2">LZ_2023a</strain>
        <tissue evidence="2">Muscle</tissue>
    </source>
</reference>